<evidence type="ECO:0000259" key="2">
    <source>
        <dbReference type="Pfam" id="PF24889"/>
    </source>
</evidence>
<evidence type="ECO:0000256" key="1">
    <source>
        <dbReference type="SAM" id="MobiDB-lite"/>
    </source>
</evidence>
<organism evidence="3">
    <name type="scientific">Psorophora albipes</name>
    <dbReference type="NCBI Taxonomy" id="869069"/>
    <lineage>
        <taxon>Eukaryota</taxon>
        <taxon>Metazoa</taxon>
        <taxon>Ecdysozoa</taxon>
        <taxon>Arthropoda</taxon>
        <taxon>Hexapoda</taxon>
        <taxon>Insecta</taxon>
        <taxon>Pterygota</taxon>
        <taxon>Neoptera</taxon>
        <taxon>Endopterygota</taxon>
        <taxon>Diptera</taxon>
        <taxon>Nematocera</taxon>
        <taxon>Culicoidea</taxon>
        <taxon>Culicidae</taxon>
        <taxon>Culicinae</taxon>
        <taxon>Aedini</taxon>
        <taxon>Psorophora</taxon>
    </lineage>
</organism>
<feature type="compositionally biased region" description="Polar residues" evidence="1">
    <location>
        <begin position="254"/>
        <end position="274"/>
    </location>
</feature>
<feature type="region of interest" description="Disordered" evidence="1">
    <location>
        <begin position="325"/>
        <end position="360"/>
    </location>
</feature>
<feature type="compositionally biased region" description="Basic residues" evidence="1">
    <location>
        <begin position="193"/>
        <end position="202"/>
    </location>
</feature>
<accession>T1E2Y3</accession>
<name>T1E2Y3_9DIPT</name>
<feature type="region of interest" description="Disordered" evidence="1">
    <location>
        <begin position="233"/>
        <end position="292"/>
    </location>
</feature>
<feature type="compositionally biased region" description="Polar residues" evidence="1">
    <location>
        <begin position="327"/>
        <end position="347"/>
    </location>
</feature>
<dbReference type="EMBL" id="GALA01000299">
    <property type="protein sequence ID" value="JAA94553.1"/>
    <property type="molecule type" value="mRNA"/>
</dbReference>
<feature type="region of interest" description="Disordered" evidence="1">
    <location>
        <begin position="170"/>
        <end position="217"/>
    </location>
</feature>
<feature type="region of interest" description="Disordered" evidence="1">
    <location>
        <begin position="403"/>
        <end position="475"/>
    </location>
</feature>
<dbReference type="Gene3D" id="3.10.20.90">
    <property type="entry name" value="Phosphatidylinositol 3-kinase Catalytic Subunit, Chain A, domain 1"/>
    <property type="match status" value="1"/>
</dbReference>
<feature type="region of interest" description="Disordered" evidence="1">
    <location>
        <begin position="648"/>
        <end position="673"/>
    </location>
</feature>
<feature type="non-terminal residue" evidence="3">
    <location>
        <position position="1"/>
    </location>
</feature>
<feature type="region of interest" description="Disordered" evidence="1">
    <location>
        <begin position="1"/>
        <end position="97"/>
    </location>
</feature>
<feature type="compositionally biased region" description="Polar residues" evidence="1">
    <location>
        <begin position="806"/>
        <end position="821"/>
    </location>
</feature>
<dbReference type="Pfam" id="PF24889">
    <property type="entry name" value="CCTL2_WNK"/>
    <property type="match status" value="1"/>
</dbReference>
<feature type="domain" description="Serine/threonine-protein kinase WNK CCTL2" evidence="2">
    <location>
        <begin position="95"/>
        <end position="168"/>
    </location>
</feature>
<reference evidence="3" key="1">
    <citation type="journal article" date="2013" name="BMC Genomics">
        <title>A deep insight into the sialotranscriptome of the mosquito, Psorophora albipes.</title>
        <authorList>
            <person name="Chagas A.C."/>
            <person name="Calvo E."/>
            <person name="Rios-Velasquez C.M."/>
            <person name="Pessoa F.A."/>
            <person name="Medeiros J.F."/>
            <person name="Ribeiro J.M."/>
        </authorList>
    </citation>
    <scope>NUCLEOTIDE SEQUENCE</scope>
</reference>
<dbReference type="InterPro" id="IPR056865">
    <property type="entry name" value="CCTL2_WNK"/>
</dbReference>
<feature type="compositionally biased region" description="Polar residues" evidence="1">
    <location>
        <begin position="22"/>
        <end position="43"/>
    </location>
</feature>
<proteinExistence type="evidence at transcript level"/>
<feature type="non-terminal residue" evidence="3">
    <location>
        <position position="821"/>
    </location>
</feature>
<dbReference type="AlphaFoldDB" id="T1E2Y3"/>
<feature type="region of interest" description="Disordered" evidence="1">
    <location>
        <begin position="798"/>
        <end position="821"/>
    </location>
</feature>
<feature type="compositionally biased region" description="Low complexity" evidence="1">
    <location>
        <begin position="66"/>
        <end position="75"/>
    </location>
</feature>
<feature type="region of interest" description="Disordered" evidence="1">
    <location>
        <begin position="697"/>
        <end position="726"/>
    </location>
</feature>
<sequence>QTPEQIRTDSLPPAAETPHPQPIQTPASVPSTPAPITQQPSAASTPLPSMPPQQPDPTASPGAGAGIPPQQAAIPKRLTNEGSKKRRNYRSTERNPKLQVLGFENNIVECEMENRPKTITFKFDANNVNPVEVAQDLVSKDLLTEAQSLVFIEMVRDILRQLKENPNQLPVASQSCRRNTEKVRHASLTRQRSNFKTHQRHRSRDETSSTGSNFSHMFDPTIIDRQALATAVSSTTNSSASSSPLSQQQPMSTATTSTNGGDALQKTMSVESNASSTTTVGTGCGGSMDEGHGSKGDLKDIVTIGDLSGGTGELTTVTNVILDDGTNDNNSSCDENSRKTSTISTDYTSHENTPENTITPGSQIQQHFVYNELEQDAAAAGAAAGPQEPGSDSTDQCIITVPLASNDEHNKPSNTNTTTTNSNTEISSSQQVSKQVSASATSTTTTTTTIPSTTTPTVATTNGVVDSPTVEHKQPMRKMSRFSVTPVVLPVEDNRPAAVESPKLAVQTEIPAPVPVPEPSPVPVPVEPLVPVAPEVQPTDEAVQQQLLLQQQQQQQQQMELYQQRLLLEQQAQQRLMMEQQAQQEAELLAQQQQYQYQLQLQQQQQQQLQQQQEIPAAELEQQQLYQQQLQQQQYQQALLQQQQAQQQLQQQSQQPPMSAQASVDHPRDSLPSRMPETLEQLKIGLENITHVHVVTSKSSVSSMSSSSSHSTQQQQQQQQQPIQQQQLLPGDTQAQLPPNEQYLVQQQQQQQLYQAQEYIPEAQPEVAKEYVIDGSNNAALLEQQLLQQQQLQLQQQQQQQQHLLPSSQDISVYNSRRTSA</sequence>
<evidence type="ECO:0000313" key="3">
    <source>
        <dbReference type="EMBL" id="JAA94553.1"/>
    </source>
</evidence>
<feature type="compositionally biased region" description="Low complexity" evidence="1">
    <location>
        <begin position="413"/>
        <end position="461"/>
    </location>
</feature>
<feature type="compositionally biased region" description="Low complexity" evidence="1">
    <location>
        <begin position="233"/>
        <end position="253"/>
    </location>
</feature>
<protein>
    <submittedName>
        <fullName evidence="3">Putative adenylyl cyclaseadenylate cyclase</fullName>
    </submittedName>
</protein>